<dbReference type="PANTHER" id="PTHR43201">
    <property type="entry name" value="ACYL-COA SYNTHETASE"/>
    <property type="match status" value="1"/>
</dbReference>
<gene>
    <name evidence="2" type="ORF">JIN84_04075</name>
</gene>
<proteinExistence type="predicted"/>
<dbReference type="Gene3D" id="3.30.300.30">
    <property type="match status" value="1"/>
</dbReference>
<dbReference type="InterPro" id="IPR042099">
    <property type="entry name" value="ANL_N_sf"/>
</dbReference>
<dbReference type="AlphaFoldDB" id="A0A934V689"/>
<comment type="caution">
    <text evidence="2">The sequence shown here is derived from an EMBL/GenBank/DDBJ whole genome shotgun (WGS) entry which is preliminary data.</text>
</comment>
<dbReference type="SUPFAM" id="SSF56801">
    <property type="entry name" value="Acetyl-CoA synthetase-like"/>
    <property type="match status" value="1"/>
</dbReference>
<dbReference type="Gene3D" id="3.40.50.12780">
    <property type="entry name" value="N-terminal domain of ligase-like"/>
    <property type="match status" value="1"/>
</dbReference>
<sequence length="361" mass="38623">MDSSVLTCDAFWNDPRPFAAGEIPDLAELAGHVLFETSGSSGNPKWVALSKQALLVSARAVNEHLQVTEESRWGLALPLNHVGGFGVAARSYAAGCGMETYRGRWNPILFGGWVARAGVTHTSLVPTQVHDLVKAGLEAPPALKAIVVGGGHLDPATGRAARDLGWPVLASYGMSEAASQIATQGLDLLEMPYQSAPIPLLPVWQAETSPEGLLSIAGPALFSGYVRDGCFTPRTSPWHLTTDRVLLEDRQLTPMGRADNRVKVLGELVDPESIERELAELSGGRLSPGTYAVVAVPDERAGNVLLPVFESALDPALVASVLELYDKRAAGFRRLRSARFISDIPHSGLGKIKRAELMKLI</sequence>
<evidence type="ECO:0000259" key="1">
    <source>
        <dbReference type="Pfam" id="PF00501"/>
    </source>
</evidence>
<reference evidence="2" key="1">
    <citation type="submission" date="2021-01" db="EMBL/GenBank/DDBJ databases">
        <title>Modified the classification status of verrucomicrobia.</title>
        <authorList>
            <person name="Feng X."/>
        </authorList>
    </citation>
    <scope>NUCLEOTIDE SEQUENCE</scope>
    <source>
        <strain evidence="2">JCM 18052</strain>
    </source>
</reference>
<feature type="domain" description="AMP-dependent synthetase/ligase" evidence="1">
    <location>
        <begin position="37"/>
        <end position="225"/>
    </location>
</feature>
<evidence type="ECO:0000313" key="3">
    <source>
        <dbReference type="Proteomes" id="UP000600139"/>
    </source>
</evidence>
<name>A0A934V689_9BACT</name>
<dbReference type="EMBL" id="JAENIK010000004">
    <property type="protein sequence ID" value="MBK1814777.1"/>
    <property type="molecule type" value="Genomic_DNA"/>
</dbReference>
<organism evidence="2 3">
    <name type="scientific">Luteolibacter yonseiensis</name>
    <dbReference type="NCBI Taxonomy" id="1144680"/>
    <lineage>
        <taxon>Bacteria</taxon>
        <taxon>Pseudomonadati</taxon>
        <taxon>Verrucomicrobiota</taxon>
        <taxon>Verrucomicrobiia</taxon>
        <taxon>Verrucomicrobiales</taxon>
        <taxon>Verrucomicrobiaceae</taxon>
        <taxon>Luteolibacter</taxon>
    </lineage>
</organism>
<dbReference type="RefSeq" id="WP_200349728.1">
    <property type="nucleotide sequence ID" value="NZ_BAABHZ010000010.1"/>
</dbReference>
<protein>
    <submittedName>
        <fullName evidence="2">AMP-binding protein</fullName>
    </submittedName>
</protein>
<dbReference type="PANTHER" id="PTHR43201:SF32">
    <property type="entry name" value="2-SUCCINYLBENZOATE--COA LIGASE, CHLOROPLASTIC_PEROXISOMAL"/>
    <property type="match status" value="1"/>
</dbReference>
<dbReference type="GO" id="GO:0031956">
    <property type="term" value="F:medium-chain fatty acid-CoA ligase activity"/>
    <property type="evidence" value="ECO:0007669"/>
    <property type="project" value="TreeGrafter"/>
</dbReference>
<dbReference type="Proteomes" id="UP000600139">
    <property type="component" value="Unassembled WGS sequence"/>
</dbReference>
<dbReference type="InterPro" id="IPR000873">
    <property type="entry name" value="AMP-dep_synth/lig_dom"/>
</dbReference>
<evidence type="ECO:0000313" key="2">
    <source>
        <dbReference type="EMBL" id="MBK1814777.1"/>
    </source>
</evidence>
<dbReference type="GO" id="GO:0006631">
    <property type="term" value="P:fatty acid metabolic process"/>
    <property type="evidence" value="ECO:0007669"/>
    <property type="project" value="TreeGrafter"/>
</dbReference>
<dbReference type="InterPro" id="IPR045851">
    <property type="entry name" value="AMP-bd_C_sf"/>
</dbReference>
<accession>A0A934V689</accession>
<keyword evidence="3" id="KW-1185">Reference proteome</keyword>
<dbReference type="Pfam" id="PF00501">
    <property type="entry name" value="AMP-binding"/>
    <property type="match status" value="1"/>
</dbReference>